<accession>A0A9D2H5L4</accession>
<evidence type="ECO:0000313" key="7">
    <source>
        <dbReference type="EMBL" id="HJA04993.1"/>
    </source>
</evidence>
<gene>
    <name evidence="7" type="ORF">H9800_09075</name>
</gene>
<dbReference type="PANTHER" id="PTHR30627:SF1">
    <property type="entry name" value="PEPTIDOGLYCAN D,D-TRANSPEPTIDASE FTSI"/>
    <property type="match status" value="1"/>
</dbReference>
<evidence type="ECO:0000313" key="8">
    <source>
        <dbReference type="Proteomes" id="UP000824220"/>
    </source>
</evidence>
<dbReference type="Proteomes" id="UP000824220">
    <property type="component" value="Unassembled WGS sequence"/>
</dbReference>
<dbReference type="InterPro" id="IPR050515">
    <property type="entry name" value="Beta-lactam/transpept"/>
</dbReference>
<dbReference type="Gene3D" id="3.90.1310.10">
    <property type="entry name" value="Penicillin-binding protein 2a (Domain 2)"/>
    <property type="match status" value="1"/>
</dbReference>
<dbReference type="Pfam" id="PF00905">
    <property type="entry name" value="Transpeptidase"/>
    <property type="match status" value="1"/>
</dbReference>
<sequence>MSARTGRTVRRRTVVAAVVIMIVLLAFVVRLFDIQVVRADEHKEDAQTVGNFVGGATLPGVRGSIVDDKGQVLASTSVQYNAAIDPSLAGDVNRLDDSGDEYVETWGRIAERIGDIVGMEGAEVEKVADDALANNPDAEYISLKKGLSTEQYRDLLEIDAPMLILEPQKSRTYPNGAVGANLVGFTGADDEPLAGYELLENACLESTDGKITYQRSADAGVRIPGTTTETPAQDGGTLNLTIDTDLSWYLLQMLKEEVEAQNAQAGSIMVADVKTGEIKAAVDYPTLDPNDPGATDADERGAKALTRSFEPGSTFKAITAATVLDQGAATPLTQINASGHEQFPNGAVVGDSFSHPEYAYTVAGALIDSSNVALSKIGELVSDETRHDYLEKFGVGQKSPIDFGSAEPSGVLHPTSEWDNQTHYATTFGQAFTVTMQQVVSAYQTIANGGVREPVHIVDGCEHPDGTTTAPDLPDAERVISEKAADETVDILENVAAQGMLADQISIPGYRIGIKTGTAQKTDGNGNYKAGVYFTSMIGIAPIDDPQYVVMVSLDEPRRITSSSANASAFKKAMTQVLKNYRVPPSEEPFEPLPKFKE</sequence>
<dbReference type="GO" id="GO:0008658">
    <property type="term" value="F:penicillin binding"/>
    <property type="evidence" value="ECO:0007669"/>
    <property type="project" value="InterPro"/>
</dbReference>
<organism evidence="7 8">
    <name type="scientific">Candidatus Microbacterium stercoravium</name>
    <dbReference type="NCBI Taxonomy" id="2838697"/>
    <lineage>
        <taxon>Bacteria</taxon>
        <taxon>Bacillati</taxon>
        <taxon>Actinomycetota</taxon>
        <taxon>Actinomycetes</taxon>
        <taxon>Micrococcales</taxon>
        <taxon>Microbacteriaceae</taxon>
        <taxon>Microbacterium</taxon>
    </lineage>
</organism>
<reference evidence="7" key="2">
    <citation type="submission" date="2021-04" db="EMBL/GenBank/DDBJ databases">
        <authorList>
            <person name="Gilroy R."/>
        </authorList>
    </citation>
    <scope>NUCLEOTIDE SEQUENCE</scope>
    <source>
        <strain evidence="7">ChiHjej8B7-3636</strain>
    </source>
</reference>
<evidence type="ECO:0000256" key="3">
    <source>
        <dbReference type="ARBA" id="ARBA00023136"/>
    </source>
</evidence>
<dbReference type="Pfam" id="PF03717">
    <property type="entry name" value="PBP_dimer"/>
    <property type="match status" value="1"/>
</dbReference>
<evidence type="ECO:0000256" key="1">
    <source>
        <dbReference type="ARBA" id="ARBA00004370"/>
    </source>
</evidence>
<dbReference type="InterPro" id="IPR001460">
    <property type="entry name" value="PCN-bd_Tpept"/>
</dbReference>
<evidence type="ECO:0000259" key="6">
    <source>
        <dbReference type="Pfam" id="PF03717"/>
    </source>
</evidence>
<feature type="transmembrane region" description="Helical" evidence="4">
    <location>
        <begin position="12"/>
        <end position="32"/>
    </location>
</feature>
<comment type="similarity">
    <text evidence="2">Belongs to the transpeptidase family.</text>
</comment>
<keyword evidence="4" id="KW-0812">Transmembrane</keyword>
<evidence type="ECO:0000256" key="2">
    <source>
        <dbReference type="ARBA" id="ARBA00007171"/>
    </source>
</evidence>
<dbReference type="InterPro" id="IPR012338">
    <property type="entry name" value="Beta-lactam/transpept-like"/>
</dbReference>
<dbReference type="Gene3D" id="3.30.450.330">
    <property type="match status" value="1"/>
</dbReference>
<proteinExistence type="inferred from homology"/>
<feature type="domain" description="Penicillin-binding protein transpeptidase" evidence="5">
    <location>
        <begin position="266"/>
        <end position="574"/>
    </location>
</feature>
<dbReference type="EMBL" id="DXAM01000128">
    <property type="protein sequence ID" value="HJA04993.1"/>
    <property type="molecule type" value="Genomic_DNA"/>
</dbReference>
<feature type="domain" description="Penicillin-binding protein dimerisation" evidence="6">
    <location>
        <begin position="59"/>
        <end position="189"/>
    </location>
</feature>
<dbReference type="PANTHER" id="PTHR30627">
    <property type="entry name" value="PEPTIDOGLYCAN D,D-TRANSPEPTIDASE"/>
    <property type="match status" value="1"/>
</dbReference>
<dbReference type="SUPFAM" id="SSF56601">
    <property type="entry name" value="beta-lactamase/transpeptidase-like"/>
    <property type="match status" value="1"/>
</dbReference>
<protein>
    <submittedName>
        <fullName evidence="7">Penicillin-binding protein 2</fullName>
    </submittedName>
</protein>
<dbReference type="AlphaFoldDB" id="A0A9D2H5L4"/>
<dbReference type="Gene3D" id="3.40.710.10">
    <property type="entry name" value="DD-peptidase/beta-lactamase superfamily"/>
    <property type="match status" value="1"/>
</dbReference>
<keyword evidence="4" id="KW-1133">Transmembrane helix</keyword>
<dbReference type="InterPro" id="IPR036138">
    <property type="entry name" value="PBP_dimer_sf"/>
</dbReference>
<comment type="subcellular location">
    <subcellularLocation>
        <location evidence="1">Membrane</location>
    </subcellularLocation>
</comment>
<reference evidence="7" key="1">
    <citation type="journal article" date="2021" name="PeerJ">
        <title>Extensive microbial diversity within the chicken gut microbiome revealed by metagenomics and culture.</title>
        <authorList>
            <person name="Gilroy R."/>
            <person name="Ravi A."/>
            <person name="Getino M."/>
            <person name="Pursley I."/>
            <person name="Horton D.L."/>
            <person name="Alikhan N.F."/>
            <person name="Baker D."/>
            <person name="Gharbi K."/>
            <person name="Hall N."/>
            <person name="Watson M."/>
            <person name="Adriaenssens E.M."/>
            <person name="Foster-Nyarko E."/>
            <person name="Jarju S."/>
            <person name="Secka A."/>
            <person name="Antonio M."/>
            <person name="Oren A."/>
            <person name="Chaudhuri R.R."/>
            <person name="La Ragione R."/>
            <person name="Hildebrand F."/>
            <person name="Pallen M.J."/>
        </authorList>
    </citation>
    <scope>NUCLEOTIDE SEQUENCE</scope>
    <source>
        <strain evidence="7">ChiHjej8B7-3636</strain>
    </source>
</reference>
<evidence type="ECO:0000259" key="5">
    <source>
        <dbReference type="Pfam" id="PF00905"/>
    </source>
</evidence>
<evidence type="ECO:0000256" key="4">
    <source>
        <dbReference type="SAM" id="Phobius"/>
    </source>
</evidence>
<keyword evidence="3 4" id="KW-0472">Membrane</keyword>
<name>A0A9D2H5L4_9MICO</name>
<comment type="caution">
    <text evidence="7">The sequence shown here is derived from an EMBL/GenBank/DDBJ whole genome shotgun (WGS) entry which is preliminary data.</text>
</comment>
<dbReference type="GO" id="GO:0071555">
    <property type="term" value="P:cell wall organization"/>
    <property type="evidence" value="ECO:0007669"/>
    <property type="project" value="TreeGrafter"/>
</dbReference>
<dbReference type="SUPFAM" id="SSF56519">
    <property type="entry name" value="Penicillin binding protein dimerisation domain"/>
    <property type="match status" value="1"/>
</dbReference>
<dbReference type="InterPro" id="IPR005311">
    <property type="entry name" value="PBP_dimer"/>
</dbReference>
<dbReference type="GO" id="GO:0005886">
    <property type="term" value="C:plasma membrane"/>
    <property type="evidence" value="ECO:0007669"/>
    <property type="project" value="TreeGrafter"/>
</dbReference>